<feature type="transmembrane region" description="Helical" evidence="1">
    <location>
        <begin position="384"/>
        <end position="403"/>
    </location>
</feature>
<gene>
    <name evidence="2" type="ORF">NFI95_01540</name>
</gene>
<evidence type="ECO:0000256" key="1">
    <source>
        <dbReference type="SAM" id="Phobius"/>
    </source>
</evidence>
<feature type="transmembrane region" description="Helical" evidence="1">
    <location>
        <begin position="124"/>
        <end position="145"/>
    </location>
</feature>
<evidence type="ECO:0000313" key="3">
    <source>
        <dbReference type="Proteomes" id="UP001524587"/>
    </source>
</evidence>
<feature type="transmembrane region" description="Helical" evidence="1">
    <location>
        <begin position="351"/>
        <end position="372"/>
    </location>
</feature>
<feature type="transmembrane region" description="Helical" evidence="1">
    <location>
        <begin position="477"/>
        <end position="496"/>
    </location>
</feature>
<feature type="transmembrane region" description="Helical" evidence="1">
    <location>
        <begin position="450"/>
        <end position="470"/>
    </location>
</feature>
<organism evidence="2 3">
    <name type="scientific">Endosaccharibacter trunci</name>
    <dbReference type="NCBI Taxonomy" id="2812733"/>
    <lineage>
        <taxon>Bacteria</taxon>
        <taxon>Pseudomonadati</taxon>
        <taxon>Pseudomonadota</taxon>
        <taxon>Alphaproteobacteria</taxon>
        <taxon>Acetobacterales</taxon>
        <taxon>Acetobacteraceae</taxon>
        <taxon>Endosaccharibacter</taxon>
    </lineage>
</organism>
<keyword evidence="1" id="KW-0812">Transmembrane</keyword>
<protein>
    <submittedName>
        <fullName evidence="2">YfhO family protein</fullName>
    </submittedName>
</protein>
<dbReference type="EMBL" id="JAMSKV010000001">
    <property type="protein sequence ID" value="MCQ8277133.1"/>
    <property type="molecule type" value="Genomic_DNA"/>
</dbReference>
<feature type="transmembrane region" description="Helical" evidence="1">
    <location>
        <begin position="220"/>
        <end position="236"/>
    </location>
</feature>
<dbReference type="RefSeq" id="WP_422862574.1">
    <property type="nucleotide sequence ID" value="NZ_JAMSKV010000001.1"/>
</dbReference>
<reference evidence="2 3" key="1">
    <citation type="submission" date="2022-06" db="EMBL/GenBank/DDBJ databases">
        <title>Endosaccharibacter gen. nov., sp. nov., endophytic bacteria isolated from sugarcane.</title>
        <authorList>
            <person name="Pitiwittayakul N."/>
            <person name="Yukphan P."/>
            <person name="Charoenyingcharoen P."/>
            <person name="Tanasupawat S."/>
        </authorList>
    </citation>
    <scope>NUCLEOTIDE SEQUENCE [LARGE SCALE GENOMIC DNA]</scope>
    <source>
        <strain evidence="2 3">KSS8</strain>
    </source>
</reference>
<keyword evidence="3" id="KW-1185">Reference proteome</keyword>
<keyword evidence="1" id="KW-1133">Transmembrane helix</keyword>
<feature type="transmembrane region" description="Helical" evidence="1">
    <location>
        <begin position="415"/>
        <end position="438"/>
    </location>
</feature>
<comment type="caution">
    <text evidence="2">The sequence shown here is derived from an EMBL/GenBank/DDBJ whole genome shotgun (WGS) entry which is preliminary data.</text>
</comment>
<feature type="transmembrane region" description="Helical" evidence="1">
    <location>
        <begin position="849"/>
        <end position="867"/>
    </location>
</feature>
<proteinExistence type="predicted"/>
<feature type="transmembrane region" description="Helical" evidence="1">
    <location>
        <begin position="245"/>
        <end position="265"/>
    </location>
</feature>
<sequence>MTSVRHESTRRILAPELLLLLFLPFLIQLPALTGWLSADPIFREAAIPPGPVASLLRGDPGWVDGNSGATTQALGHLAAEQWLHGHVPWWNHFTALGMPLAAEMQNSALYLPFVLLLHFDNGVLLLKIAMQILSGVFMAALLREYGLRRVPVLAGAVMFEFGGTLAWFAHGPIMPVPFLPLLVLGIERTARARRSRHAGNWGWIAIAIAGSIYAGFPETAFMDGLVALVVAGLRIAQARRDGWRLALRIAIGGITGLLLSAPAWLPFAESLQVSLVGQNTDFAGTHLLRASYAMLLFPYLFGPIQYSTETLGILTDLWWHTGGYCDLLLAVAGGASLLCRGGRQRPLRMALGVWILLSLLKAAGVPGISQAFDLIPFIRQTMFYVYASPGWQFSLMLLAALFLDDLAQDIRPSRFIAPLLLLLSALAGGWALVVAWPSVHALLAGHAPNYRAYMAGALVWAVLSLVTFLACWRRPAAAAFVLAVDAVTLFALPVLSGTLHGTIDTRAVAFLRHDLGPTGRGYGLSRMAPNYGAFFGVPMLNYAYVPVPKALATRMRRDLDPDMDPTGLFGDRLGGFSAPVPDPLMPQLTAAAHIARLERLGVSDLLVPHGADPLRDEIAPSGAQQGTRVPKPIPDGTILSGTLALPTGDATLERLGLVLGTYGTRPSGTLALDVCVSGACRTLQADLDGAVDNNTLWFGPSLDLQVTANDRLTFTLRSHLRRGSLAVWEIPMQGGPAPFMVFGYRAAGAPLPVAFDDGSSAVLRLPHPSPYAETSGADCRIAVRGFDEMESDCAAPARLLRRELFYPGWTATVDGIPTTIIPADADTFQSIPLPAGHAAIRFRYAPPHIGLAVLASLAGLGLLGWNVRRRRVLR</sequence>
<name>A0ABT1W311_9PROT</name>
<feature type="transmembrane region" description="Helical" evidence="1">
    <location>
        <begin position="198"/>
        <end position="214"/>
    </location>
</feature>
<accession>A0ABT1W311</accession>
<dbReference type="Proteomes" id="UP001524587">
    <property type="component" value="Unassembled WGS sequence"/>
</dbReference>
<evidence type="ECO:0000313" key="2">
    <source>
        <dbReference type="EMBL" id="MCQ8277133.1"/>
    </source>
</evidence>
<feature type="transmembrane region" description="Helical" evidence="1">
    <location>
        <begin position="12"/>
        <end position="32"/>
    </location>
</feature>
<keyword evidence="1" id="KW-0472">Membrane</keyword>
<feature type="transmembrane region" description="Helical" evidence="1">
    <location>
        <begin position="96"/>
        <end position="117"/>
    </location>
</feature>
<feature type="transmembrane region" description="Helical" evidence="1">
    <location>
        <begin position="165"/>
        <end position="186"/>
    </location>
</feature>